<dbReference type="SUPFAM" id="SSF57850">
    <property type="entry name" value="RING/U-box"/>
    <property type="match status" value="1"/>
</dbReference>
<gene>
    <name evidence="20" type="ORF">TKK_010878</name>
</gene>
<proteinExistence type="predicted"/>
<keyword evidence="17" id="KW-0175">Coiled coil</keyword>
<name>A0ABD2WPP7_9HYME</name>
<evidence type="ECO:0000256" key="9">
    <source>
        <dbReference type="ARBA" id="ARBA00022737"/>
    </source>
</evidence>
<evidence type="ECO:0000256" key="4">
    <source>
        <dbReference type="ARBA" id="ARBA00004906"/>
    </source>
</evidence>
<evidence type="ECO:0000256" key="16">
    <source>
        <dbReference type="PROSITE-ProRule" id="PRU00175"/>
    </source>
</evidence>
<evidence type="ECO:0000256" key="13">
    <source>
        <dbReference type="ARBA" id="ARBA00022833"/>
    </source>
</evidence>
<evidence type="ECO:0000256" key="7">
    <source>
        <dbReference type="ARBA" id="ARBA00022574"/>
    </source>
</evidence>
<evidence type="ECO:0000313" key="20">
    <source>
        <dbReference type="EMBL" id="KAL3394880.1"/>
    </source>
</evidence>
<dbReference type="PANTHER" id="PTHR16047:SF7">
    <property type="entry name" value="E3 UBIQUITIN-PROTEIN LIGASE RFWD3"/>
    <property type="match status" value="1"/>
</dbReference>
<dbReference type="GO" id="GO:0005737">
    <property type="term" value="C:cytoplasm"/>
    <property type="evidence" value="ECO:0007669"/>
    <property type="project" value="UniProtKB-SubCell"/>
</dbReference>
<dbReference type="GO" id="GO:0061630">
    <property type="term" value="F:ubiquitin protein ligase activity"/>
    <property type="evidence" value="ECO:0007669"/>
    <property type="project" value="UniProtKB-EC"/>
</dbReference>
<evidence type="ECO:0000256" key="8">
    <source>
        <dbReference type="ARBA" id="ARBA00022679"/>
    </source>
</evidence>
<comment type="pathway">
    <text evidence="4">Protein modification; protein ubiquitination.</text>
</comment>
<evidence type="ECO:0000256" key="15">
    <source>
        <dbReference type="ARBA" id="ARBA00023242"/>
    </source>
</evidence>
<keyword evidence="10" id="KW-0227">DNA damage</keyword>
<keyword evidence="9" id="KW-0677">Repeat</keyword>
<evidence type="ECO:0000256" key="12">
    <source>
        <dbReference type="ARBA" id="ARBA00022786"/>
    </source>
</evidence>
<keyword evidence="15" id="KW-0539">Nucleus</keyword>
<dbReference type="InterPro" id="IPR001680">
    <property type="entry name" value="WD40_rpt"/>
</dbReference>
<dbReference type="GO" id="GO:0016605">
    <property type="term" value="C:PML body"/>
    <property type="evidence" value="ECO:0007669"/>
    <property type="project" value="UniProtKB-SubCell"/>
</dbReference>
<dbReference type="SUPFAM" id="SSF50978">
    <property type="entry name" value="WD40 repeat-like"/>
    <property type="match status" value="1"/>
</dbReference>
<keyword evidence="21" id="KW-1185">Reference proteome</keyword>
<evidence type="ECO:0000256" key="11">
    <source>
        <dbReference type="ARBA" id="ARBA00022771"/>
    </source>
</evidence>
<evidence type="ECO:0000256" key="6">
    <source>
        <dbReference type="ARBA" id="ARBA00022490"/>
    </source>
</evidence>
<sequence length="600" mass="67985">MLPNEYMNRRHPAFRDDEDDDTDDELYNSPEYDSSDMSDVEEISSDSTDHSTSSEDSYSDYSASNSDGEIAVVELREDNNGGNNGAEPEVRDSEPNQAPVAVLVNNVQENRDHDDYVSPAAKRIRLDPEVSTLPRQNVTPEPADDDVDKCSICLDTWDNCGEHRLCAIKCGHLFGHSCITQWLNARHNRCPECNAKAGPRDVRVLYAKKLVAVDTSELNKVKIALKDEVDKRMKCEKEVESLKGLRDYHQREISELNLKYRELEKKYAESLQRRSLLSIDTSAPLEIVKTFDIKSGRVTIYNSTHNYLYTSSSKSVYRLFMDNMTLSPPYQLHNLEIRDMCFQPQGENTLLTVGLDKKMVLVDVRSSNMIRQIQTDIALWSCCWSKNERNTFCVAGTRGIIYEYDIRSFQKENINAGCDDKSPVVSLHSVPKNCPALLAGGYLSCQLQSCSAYAAKGSKYAQNLINLKGPFTSLRFNEKNNHVILSCRGNEEEPDIRHLVCSLERNENQVNFNVVHTFKTGSSAKFLSKPCFVNLKDETLIAAFSESEKKIKAWNMSTGEEQYTFPYKGNALDMCSIENDGLFQAVLSTDSLELYKSKQY</sequence>
<dbReference type="PROSITE" id="PS50089">
    <property type="entry name" value="ZF_RING_2"/>
    <property type="match status" value="1"/>
</dbReference>
<feature type="region of interest" description="Disordered" evidence="18">
    <location>
        <begin position="1"/>
        <end position="66"/>
    </location>
</feature>
<comment type="caution">
    <text evidence="20">The sequence shown here is derived from an EMBL/GenBank/DDBJ whole genome shotgun (WGS) entry which is preliminary data.</text>
</comment>
<keyword evidence="14" id="KW-0234">DNA repair</keyword>
<evidence type="ECO:0000259" key="19">
    <source>
        <dbReference type="PROSITE" id="PS50089"/>
    </source>
</evidence>
<evidence type="ECO:0000256" key="1">
    <source>
        <dbReference type="ARBA" id="ARBA00000900"/>
    </source>
</evidence>
<dbReference type="InterPro" id="IPR001841">
    <property type="entry name" value="Znf_RING"/>
</dbReference>
<organism evidence="20 21">
    <name type="scientific">Trichogramma kaykai</name>
    <dbReference type="NCBI Taxonomy" id="54128"/>
    <lineage>
        <taxon>Eukaryota</taxon>
        <taxon>Metazoa</taxon>
        <taxon>Ecdysozoa</taxon>
        <taxon>Arthropoda</taxon>
        <taxon>Hexapoda</taxon>
        <taxon>Insecta</taxon>
        <taxon>Pterygota</taxon>
        <taxon>Neoptera</taxon>
        <taxon>Endopterygota</taxon>
        <taxon>Hymenoptera</taxon>
        <taxon>Apocrita</taxon>
        <taxon>Proctotrupomorpha</taxon>
        <taxon>Chalcidoidea</taxon>
        <taxon>Trichogrammatidae</taxon>
        <taxon>Trichogramma</taxon>
    </lineage>
</organism>
<dbReference type="InterPro" id="IPR013083">
    <property type="entry name" value="Znf_RING/FYVE/PHD"/>
</dbReference>
<dbReference type="Proteomes" id="UP001627154">
    <property type="component" value="Unassembled WGS sequence"/>
</dbReference>
<protein>
    <recommendedName>
        <fullName evidence="5">RING-type E3 ubiquitin transferase</fullName>
        <ecNumber evidence="5">2.3.2.27</ecNumber>
    </recommendedName>
</protein>
<feature type="coiled-coil region" evidence="17">
    <location>
        <begin position="246"/>
        <end position="273"/>
    </location>
</feature>
<dbReference type="Gene3D" id="2.130.10.10">
    <property type="entry name" value="YVTN repeat-like/Quinoprotein amine dehydrogenase"/>
    <property type="match status" value="1"/>
</dbReference>
<evidence type="ECO:0000256" key="18">
    <source>
        <dbReference type="SAM" id="MobiDB-lite"/>
    </source>
</evidence>
<reference evidence="20 21" key="1">
    <citation type="journal article" date="2024" name="bioRxiv">
        <title>A reference genome for Trichogramma kaykai: A tiny desert-dwelling parasitoid wasp with competing sex-ratio distorters.</title>
        <authorList>
            <person name="Culotta J."/>
            <person name="Lindsey A.R."/>
        </authorList>
    </citation>
    <scope>NUCLEOTIDE SEQUENCE [LARGE SCALE GENOMIC DNA]</scope>
    <source>
        <strain evidence="20 21">KSX58</strain>
    </source>
</reference>
<dbReference type="EC" id="2.3.2.27" evidence="5"/>
<dbReference type="InterPro" id="IPR056527">
    <property type="entry name" value="WD40_RFWD3"/>
</dbReference>
<dbReference type="GO" id="GO:0006281">
    <property type="term" value="P:DNA repair"/>
    <property type="evidence" value="ECO:0007669"/>
    <property type="project" value="UniProtKB-KW"/>
</dbReference>
<dbReference type="SMART" id="SM00320">
    <property type="entry name" value="WD40"/>
    <property type="match status" value="2"/>
</dbReference>
<keyword evidence="11 16" id="KW-0479">Metal-binding</keyword>
<dbReference type="Gene3D" id="3.30.40.10">
    <property type="entry name" value="Zinc/RING finger domain, C3HC4 (zinc finger)"/>
    <property type="match status" value="1"/>
</dbReference>
<evidence type="ECO:0000313" key="21">
    <source>
        <dbReference type="Proteomes" id="UP001627154"/>
    </source>
</evidence>
<dbReference type="InterPro" id="IPR015943">
    <property type="entry name" value="WD40/YVTN_repeat-like_dom_sf"/>
</dbReference>
<keyword evidence="6" id="KW-0963">Cytoplasm</keyword>
<dbReference type="AlphaFoldDB" id="A0ABD2WPP7"/>
<dbReference type="InterPro" id="IPR037381">
    <property type="entry name" value="RFWD3"/>
</dbReference>
<evidence type="ECO:0000256" key="3">
    <source>
        <dbReference type="ARBA" id="ARBA00004496"/>
    </source>
</evidence>
<dbReference type="CDD" id="cd16450">
    <property type="entry name" value="mRING-C3HGC3_RFWD3"/>
    <property type="match status" value="1"/>
</dbReference>
<evidence type="ECO:0000256" key="2">
    <source>
        <dbReference type="ARBA" id="ARBA00004322"/>
    </source>
</evidence>
<dbReference type="EMBL" id="JBJJXI010000087">
    <property type="protein sequence ID" value="KAL3394880.1"/>
    <property type="molecule type" value="Genomic_DNA"/>
</dbReference>
<keyword evidence="11 16" id="KW-0863">Zinc-finger</keyword>
<comment type="catalytic activity">
    <reaction evidence="1">
        <text>S-ubiquitinyl-[E2 ubiquitin-conjugating enzyme]-L-cysteine + [acceptor protein]-L-lysine = [E2 ubiquitin-conjugating enzyme]-L-cysteine + N(6)-ubiquitinyl-[acceptor protein]-L-lysine.</text>
        <dbReference type="EC" id="2.3.2.27"/>
    </reaction>
</comment>
<feature type="compositionally biased region" description="Low complexity" evidence="18">
    <location>
        <begin position="54"/>
        <end position="66"/>
    </location>
</feature>
<evidence type="ECO:0000256" key="5">
    <source>
        <dbReference type="ARBA" id="ARBA00012483"/>
    </source>
</evidence>
<evidence type="ECO:0000256" key="17">
    <source>
        <dbReference type="SAM" id="Coils"/>
    </source>
</evidence>
<comment type="subcellular location">
    <subcellularLocation>
        <location evidence="3">Cytoplasm</location>
    </subcellularLocation>
    <subcellularLocation>
        <location evidence="2">Nucleus</location>
        <location evidence="2">PML body</location>
    </subcellularLocation>
</comment>
<dbReference type="Pfam" id="PF23419">
    <property type="entry name" value="WD40_RFWD3"/>
    <property type="match status" value="1"/>
</dbReference>
<keyword evidence="12" id="KW-0833">Ubl conjugation pathway</keyword>
<evidence type="ECO:0000256" key="10">
    <source>
        <dbReference type="ARBA" id="ARBA00022763"/>
    </source>
</evidence>
<dbReference type="Pfam" id="PF13639">
    <property type="entry name" value="zf-RING_2"/>
    <property type="match status" value="1"/>
</dbReference>
<dbReference type="GO" id="GO:0008270">
    <property type="term" value="F:zinc ion binding"/>
    <property type="evidence" value="ECO:0007669"/>
    <property type="project" value="UniProtKB-KW"/>
</dbReference>
<feature type="domain" description="RING-type" evidence="19">
    <location>
        <begin position="150"/>
        <end position="194"/>
    </location>
</feature>
<keyword evidence="8" id="KW-0808">Transferase</keyword>
<feature type="compositionally biased region" description="Acidic residues" evidence="18">
    <location>
        <begin position="16"/>
        <end position="26"/>
    </location>
</feature>
<keyword evidence="7" id="KW-0853">WD repeat</keyword>
<dbReference type="SMART" id="SM00184">
    <property type="entry name" value="RING"/>
    <property type="match status" value="1"/>
</dbReference>
<evidence type="ECO:0000256" key="14">
    <source>
        <dbReference type="ARBA" id="ARBA00023204"/>
    </source>
</evidence>
<accession>A0ABD2WPP7</accession>
<feature type="compositionally biased region" description="Acidic residues" evidence="18">
    <location>
        <begin position="33"/>
        <end position="44"/>
    </location>
</feature>
<dbReference type="InterPro" id="IPR036322">
    <property type="entry name" value="WD40_repeat_dom_sf"/>
</dbReference>
<dbReference type="PANTHER" id="PTHR16047">
    <property type="entry name" value="RFWD3 PROTEIN"/>
    <property type="match status" value="1"/>
</dbReference>
<keyword evidence="13" id="KW-0862">Zinc</keyword>